<comment type="caution">
    <text evidence="2">The sequence shown here is derived from an EMBL/GenBank/DDBJ whole genome shotgun (WGS) entry which is preliminary data.</text>
</comment>
<feature type="coiled-coil region" evidence="1">
    <location>
        <begin position="37"/>
        <end position="64"/>
    </location>
</feature>
<dbReference type="InterPro" id="IPR024042">
    <property type="entry name" value="TM1646-like_dom_sf"/>
</dbReference>
<dbReference type="InterPro" id="IPR005585">
    <property type="entry name" value="DUF327"/>
</dbReference>
<keyword evidence="3" id="KW-1185">Reference proteome</keyword>
<sequence>MEIDQLNRKTQIDYPRNKKAKVASDGRATNFKQMLEVKHNNHSREQLKEQLREIERQGYRLHEQQTLQQLKRYQKLVQSYISVVVQDGYELQQRFGLSHNGHSKQYTIVSQINDAVTLLGEEVLHQEDRRLHILEQVDYIRGLLLDLHG</sequence>
<dbReference type="Pfam" id="PF03885">
    <property type="entry name" value="DUF327"/>
    <property type="match status" value="1"/>
</dbReference>
<dbReference type="EMBL" id="JAFBEC010000007">
    <property type="protein sequence ID" value="MBM7633620.1"/>
    <property type="molecule type" value="Genomic_DNA"/>
</dbReference>
<organism evidence="2 3">
    <name type="scientific">Geomicrobium sediminis</name>
    <dbReference type="NCBI Taxonomy" id="1347788"/>
    <lineage>
        <taxon>Bacteria</taxon>
        <taxon>Bacillati</taxon>
        <taxon>Bacillota</taxon>
        <taxon>Bacilli</taxon>
        <taxon>Bacillales</taxon>
        <taxon>Geomicrobium</taxon>
    </lineage>
</organism>
<evidence type="ECO:0000256" key="1">
    <source>
        <dbReference type="SAM" id="Coils"/>
    </source>
</evidence>
<dbReference type="RefSeq" id="WP_042413681.1">
    <property type="nucleotide sequence ID" value="NZ_JAFBEC010000007.1"/>
</dbReference>
<keyword evidence="1" id="KW-0175">Coiled coil</keyword>
<dbReference type="Proteomes" id="UP000741863">
    <property type="component" value="Unassembled WGS sequence"/>
</dbReference>
<proteinExistence type="predicted"/>
<protein>
    <submittedName>
        <fullName evidence="2">Uncharacterized protein YaaR (DUF327 family)</fullName>
    </submittedName>
</protein>
<evidence type="ECO:0000313" key="2">
    <source>
        <dbReference type="EMBL" id="MBM7633620.1"/>
    </source>
</evidence>
<dbReference type="Gene3D" id="1.20.120.490">
    <property type="entry name" value="Hypothetical protein TM1646-like domain"/>
    <property type="match status" value="1"/>
</dbReference>
<dbReference type="SUPFAM" id="SSF158397">
    <property type="entry name" value="TM1646-like"/>
    <property type="match status" value="1"/>
</dbReference>
<reference evidence="2 3" key="1">
    <citation type="submission" date="2021-01" db="EMBL/GenBank/DDBJ databases">
        <title>Genomic Encyclopedia of Type Strains, Phase IV (KMG-IV): sequencing the most valuable type-strain genomes for metagenomic binning, comparative biology and taxonomic classification.</title>
        <authorList>
            <person name="Goeker M."/>
        </authorList>
    </citation>
    <scope>NUCLEOTIDE SEQUENCE [LARGE SCALE GENOMIC DNA]</scope>
    <source>
        <strain evidence="2 3">DSM 25540</strain>
    </source>
</reference>
<evidence type="ECO:0000313" key="3">
    <source>
        <dbReference type="Proteomes" id="UP000741863"/>
    </source>
</evidence>
<gene>
    <name evidence="2" type="ORF">JOD17_002714</name>
</gene>
<accession>A0ABS2PDW2</accession>
<name>A0ABS2PDW2_9BACL</name>